<proteinExistence type="predicted"/>
<dbReference type="EMBL" id="KZ613787">
    <property type="protein sequence ID" value="PMD60986.1"/>
    <property type="molecule type" value="Genomic_DNA"/>
</dbReference>
<dbReference type="AlphaFoldDB" id="A0A2J6TD87"/>
<sequence length="111" mass="12792">MFLIVERLPLTVPAAVLLGVPAEGLSIEGAWRVSALSIAVLFPEDLISRYFRRRLNFLRNLLVLFCAPCIVKYNCLSSVTNRDTEGYKSIYRRGFIYRYRFRTVERGSVRA</sequence>
<evidence type="ECO:0000313" key="2">
    <source>
        <dbReference type="Proteomes" id="UP000235371"/>
    </source>
</evidence>
<evidence type="ECO:0000313" key="1">
    <source>
        <dbReference type="EMBL" id="PMD60986.1"/>
    </source>
</evidence>
<keyword evidence="2" id="KW-1185">Reference proteome</keyword>
<dbReference type="Proteomes" id="UP000235371">
    <property type="component" value="Unassembled WGS sequence"/>
</dbReference>
<dbReference type="InParanoid" id="A0A2J6TD87"/>
<organism evidence="1 2">
    <name type="scientific">Hyaloscypha bicolor E</name>
    <dbReference type="NCBI Taxonomy" id="1095630"/>
    <lineage>
        <taxon>Eukaryota</taxon>
        <taxon>Fungi</taxon>
        <taxon>Dikarya</taxon>
        <taxon>Ascomycota</taxon>
        <taxon>Pezizomycotina</taxon>
        <taxon>Leotiomycetes</taxon>
        <taxon>Helotiales</taxon>
        <taxon>Hyaloscyphaceae</taxon>
        <taxon>Hyaloscypha</taxon>
        <taxon>Hyaloscypha bicolor</taxon>
    </lineage>
</organism>
<accession>A0A2J6TD87</accession>
<dbReference type="GeneID" id="36580454"/>
<reference evidence="1 2" key="1">
    <citation type="submission" date="2016-04" db="EMBL/GenBank/DDBJ databases">
        <title>A degradative enzymes factory behind the ericoid mycorrhizal symbiosis.</title>
        <authorList>
            <consortium name="DOE Joint Genome Institute"/>
            <person name="Martino E."/>
            <person name="Morin E."/>
            <person name="Grelet G."/>
            <person name="Kuo A."/>
            <person name="Kohler A."/>
            <person name="Daghino S."/>
            <person name="Barry K."/>
            <person name="Choi C."/>
            <person name="Cichocki N."/>
            <person name="Clum A."/>
            <person name="Copeland A."/>
            <person name="Hainaut M."/>
            <person name="Haridas S."/>
            <person name="Labutti K."/>
            <person name="Lindquist E."/>
            <person name="Lipzen A."/>
            <person name="Khouja H.-R."/>
            <person name="Murat C."/>
            <person name="Ohm R."/>
            <person name="Olson A."/>
            <person name="Spatafora J."/>
            <person name="Veneault-Fourrey C."/>
            <person name="Henrissat B."/>
            <person name="Grigoriev I."/>
            <person name="Martin F."/>
            <person name="Perotto S."/>
        </authorList>
    </citation>
    <scope>NUCLEOTIDE SEQUENCE [LARGE SCALE GENOMIC DNA]</scope>
    <source>
        <strain evidence="1 2">E</strain>
    </source>
</reference>
<dbReference type="RefSeq" id="XP_024737890.1">
    <property type="nucleotide sequence ID" value="XM_024872373.1"/>
</dbReference>
<name>A0A2J6TD87_9HELO</name>
<gene>
    <name evidence="1" type="ORF">K444DRAFT_384664</name>
</gene>
<protein>
    <submittedName>
        <fullName evidence="1">Uncharacterized protein</fullName>
    </submittedName>
</protein>